<dbReference type="eggNOG" id="ENOG502S9GH">
    <property type="taxonomic scope" value="Eukaryota"/>
</dbReference>
<organism evidence="3 4">
    <name type="scientific">Cyphellophora europaea (strain CBS 101466)</name>
    <name type="common">Phialophora europaea</name>
    <dbReference type="NCBI Taxonomy" id="1220924"/>
    <lineage>
        <taxon>Eukaryota</taxon>
        <taxon>Fungi</taxon>
        <taxon>Dikarya</taxon>
        <taxon>Ascomycota</taxon>
        <taxon>Pezizomycotina</taxon>
        <taxon>Eurotiomycetes</taxon>
        <taxon>Chaetothyriomycetidae</taxon>
        <taxon>Chaetothyriales</taxon>
        <taxon>Cyphellophoraceae</taxon>
        <taxon>Cyphellophora</taxon>
    </lineage>
</organism>
<reference evidence="3 4" key="1">
    <citation type="submission" date="2013-03" db="EMBL/GenBank/DDBJ databases">
        <title>The Genome Sequence of Phialophora europaea CBS 101466.</title>
        <authorList>
            <consortium name="The Broad Institute Genomics Platform"/>
            <person name="Cuomo C."/>
            <person name="de Hoog S."/>
            <person name="Gorbushina A."/>
            <person name="Walker B."/>
            <person name="Young S.K."/>
            <person name="Zeng Q."/>
            <person name="Gargeya S."/>
            <person name="Fitzgerald M."/>
            <person name="Haas B."/>
            <person name="Abouelleil A."/>
            <person name="Allen A.W."/>
            <person name="Alvarado L."/>
            <person name="Arachchi H.M."/>
            <person name="Berlin A.M."/>
            <person name="Chapman S.B."/>
            <person name="Gainer-Dewar J."/>
            <person name="Goldberg J."/>
            <person name="Griggs A."/>
            <person name="Gujja S."/>
            <person name="Hansen M."/>
            <person name="Howarth C."/>
            <person name="Imamovic A."/>
            <person name="Ireland A."/>
            <person name="Larimer J."/>
            <person name="McCowan C."/>
            <person name="Murphy C."/>
            <person name="Pearson M."/>
            <person name="Poon T.W."/>
            <person name="Priest M."/>
            <person name="Roberts A."/>
            <person name="Saif S."/>
            <person name="Shea T."/>
            <person name="Sisk P."/>
            <person name="Sykes S."/>
            <person name="Wortman J."/>
            <person name="Nusbaum C."/>
            <person name="Birren B."/>
        </authorList>
    </citation>
    <scope>NUCLEOTIDE SEQUENCE [LARGE SCALE GENOMIC DNA]</scope>
    <source>
        <strain evidence="3 4">CBS 101466</strain>
    </source>
</reference>
<dbReference type="Proteomes" id="UP000030752">
    <property type="component" value="Unassembled WGS sequence"/>
</dbReference>
<protein>
    <recommendedName>
        <fullName evidence="2">AB hydrolase-1 domain-containing protein</fullName>
    </recommendedName>
</protein>
<dbReference type="GO" id="GO:0046464">
    <property type="term" value="P:acylglycerol catabolic process"/>
    <property type="evidence" value="ECO:0007669"/>
    <property type="project" value="TreeGrafter"/>
</dbReference>
<proteinExistence type="predicted"/>
<dbReference type="GeneID" id="19978482"/>
<dbReference type="GO" id="GO:0047372">
    <property type="term" value="F:monoacylglycerol lipase activity"/>
    <property type="evidence" value="ECO:0007669"/>
    <property type="project" value="TreeGrafter"/>
</dbReference>
<dbReference type="Gene3D" id="3.40.50.1820">
    <property type="entry name" value="alpha/beta hydrolase"/>
    <property type="match status" value="1"/>
</dbReference>
<feature type="domain" description="AB hydrolase-1" evidence="2">
    <location>
        <begin position="50"/>
        <end position="294"/>
    </location>
</feature>
<dbReference type="VEuPathDB" id="FungiDB:HMPREF1541_11143"/>
<gene>
    <name evidence="3" type="ORF">HMPREF1541_11143</name>
</gene>
<dbReference type="RefSeq" id="XP_008714034.1">
    <property type="nucleotide sequence ID" value="XM_008715812.1"/>
</dbReference>
<keyword evidence="4" id="KW-1185">Reference proteome</keyword>
<dbReference type="PANTHER" id="PTHR43798">
    <property type="entry name" value="MONOACYLGLYCEROL LIPASE"/>
    <property type="match status" value="1"/>
</dbReference>
<name>W2S7B4_CYPE1</name>
<dbReference type="InterPro" id="IPR029058">
    <property type="entry name" value="AB_hydrolase_fold"/>
</dbReference>
<dbReference type="HOGENOM" id="CLU_020336_50_4_1"/>
<dbReference type="STRING" id="1220924.W2S7B4"/>
<dbReference type="SUPFAM" id="SSF53474">
    <property type="entry name" value="alpha/beta-Hydrolases"/>
    <property type="match status" value="1"/>
</dbReference>
<dbReference type="EMBL" id="KI635847">
    <property type="protein sequence ID" value="ETN43819.1"/>
    <property type="molecule type" value="Genomic_DNA"/>
</dbReference>
<dbReference type="InParanoid" id="W2S7B4"/>
<evidence type="ECO:0000259" key="2">
    <source>
        <dbReference type="Pfam" id="PF12697"/>
    </source>
</evidence>
<evidence type="ECO:0000256" key="1">
    <source>
        <dbReference type="SAM" id="MobiDB-lite"/>
    </source>
</evidence>
<dbReference type="Pfam" id="PF12697">
    <property type="entry name" value="Abhydrolase_6"/>
    <property type="match status" value="1"/>
</dbReference>
<sequence length="303" mass="33081">MDAEVKSMRVRLEPTASESAAGPTHLELLYQKPPGTSTEMPTILMLPFWGGSASTYRPVLATMASELPSSISLAVSYRGTGGSAPPDPDSPDQHSVPALANDVVKLMQADQIQELIPSKRLVICAHSMSAKVTVQLLRKLEISNARFGIEGIVFLAPAPPGPFELSSDMREQQLTAYQSRESAEWVLRNVLTTGKLNAEQYRTLAENCFNMSPGAKRGWIERGMQWSCLDTLAALRTKPKVRILVGSNDLVEPVERVKTETLEILRMQGFDVEVQMVEGSGHLLPVEAPGAVVQEVKNMVEGK</sequence>
<dbReference type="InterPro" id="IPR050266">
    <property type="entry name" value="AB_hydrolase_sf"/>
</dbReference>
<feature type="region of interest" description="Disordered" evidence="1">
    <location>
        <begin position="1"/>
        <end position="24"/>
    </location>
</feature>
<dbReference type="OrthoDB" id="2498029at2759"/>
<dbReference type="InterPro" id="IPR000073">
    <property type="entry name" value="AB_hydrolase_1"/>
</dbReference>
<dbReference type="AlphaFoldDB" id="W2S7B4"/>
<evidence type="ECO:0000313" key="3">
    <source>
        <dbReference type="EMBL" id="ETN43819.1"/>
    </source>
</evidence>
<dbReference type="GO" id="GO:0016020">
    <property type="term" value="C:membrane"/>
    <property type="evidence" value="ECO:0007669"/>
    <property type="project" value="TreeGrafter"/>
</dbReference>
<dbReference type="PANTHER" id="PTHR43798:SF5">
    <property type="entry name" value="MONOACYLGLYCEROL LIPASE ABHD6"/>
    <property type="match status" value="1"/>
</dbReference>
<evidence type="ECO:0000313" key="4">
    <source>
        <dbReference type="Proteomes" id="UP000030752"/>
    </source>
</evidence>
<accession>W2S7B4</accession>
<feature type="compositionally biased region" description="Basic and acidic residues" evidence="1">
    <location>
        <begin position="1"/>
        <end position="12"/>
    </location>
</feature>